<evidence type="ECO:0000313" key="3">
    <source>
        <dbReference type="EMBL" id="SDU29297.1"/>
    </source>
</evidence>
<dbReference type="Pfam" id="PF13148">
    <property type="entry name" value="DUF3987"/>
    <property type="match status" value="1"/>
</dbReference>
<organism evidence="3 4">
    <name type="scientific">Halopseudomonas salegens</name>
    <dbReference type="NCBI Taxonomy" id="1434072"/>
    <lineage>
        <taxon>Bacteria</taxon>
        <taxon>Pseudomonadati</taxon>
        <taxon>Pseudomonadota</taxon>
        <taxon>Gammaproteobacteria</taxon>
        <taxon>Pseudomonadales</taxon>
        <taxon>Pseudomonadaceae</taxon>
        <taxon>Halopseudomonas</taxon>
    </lineage>
</organism>
<dbReference type="InterPro" id="IPR025048">
    <property type="entry name" value="DUF3987"/>
</dbReference>
<dbReference type="InterPro" id="IPR039459">
    <property type="entry name" value="RepB-like_DNA_primase_dom"/>
</dbReference>
<gene>
    <name evidence="3" type="ORF">SAMN05216210_2925</name>
</gene>
<protein>
    <recommendedName>
        <fullName evidence="2">RepB-like DNA primase domain-containing protein</fullName>
    </recommendedName>
</protein>
<dbReference type="AlphaFoldDB" id="A0A1H2HBM3"/>
<keyword evidence="4" id="KW-1185">Reference proteome</keyword>
<dbReference type="Proteomes" id="UP000243924">
    <property type="component" value="Chromosome I"/>
</dbReference>
<dbReference type="Pfam" id="PF16793">
    <property type="entry name" value="RepB_primase"/>
    <property type="match status" value="1"/>
</dbReference>
<reference evidence="4" key="1">
    <citation type="submission" date="2016-10" db="EMBL/GenBank/DDBJ databases">
        <authorList>
            <person name="Varghese N."/>
            <person name="Submissions S."/>
        </authorList>
    </citation>
    <scope>NUCLEOTIDE SEQUENCE [LARGE SCALE GENOMIC DNA]</scope>
    <source>
        <strain evidence="4">CECT 8338</strain>
    </source>
</reference>
<dbReference type="EMBL" id="LT629787">
    <property type="protein sequence ID" value="SDU29297.1"/>
    <property type="molecule type" value="Genomic_DNA"/>
</dbReference>
<feature type="region of interest" description="Disordered" evidence="1">
    <location>
        <begin position="219"/>
        <end position="262"/>
    </location>
</feature>
<feature type="domain" description="RepB-like DNA primase" evidence="2">
    <location>
        <begin position="128"/>
        <end position="198"/>
    </location>
</feature>
<dbReference type="STRING" id="1434072.SAMN05216210_2925"/>
<proteinExistence type="predicted"/>
<name>A0A1H2HBM3_9GAMM</name>
<evidence type="ECO:0000313" key="4">
    <source>
        <dbReference type="Proteomes" id="UP000243924"/>
    </source>
</evidence>
<evidence type="ECO:0000259" key="2">
    <source>
        <dbReference type="Pfam" id="PF16793"/>
    </source>
</evidence>
<dbReference type="Gene3D" id="3.30.70.1790">
    <property type="entry name" value="RepB DNA-primase, N-terminal domain"/>
    <property type="match status" value="1"/>
</dbReference>
<evidence type="ECO:0000256" key="1">
    <source>
        <dbReference type="SAM" id="MobiDB-lite"/>
    </source>
</evidence>
<sequence length="847" mass="94144">MTALPCTFHADGSTSLTPDLDQARAFLDWLGAWETRFTFQTFADTEEAKAEDKRREKAKKPPMYARLLHGTLEQHAAELERLNNAGAGVFVTVNETDLQGREVHNVKRVRAVFADTDGAPLEPIQAFKLAPSGLVESSPESWHPYWLCSELPLDKFKGVQWKIAELFKTDKAVNDLPRVMRLPGYWHRKAEPFKVRIIGELNGNEYSAEQILEAFPPLSKTPSHKIARSTAKAQPELNQYAAEPPQTPSKPQTTSSAAQPLTKHSKTLAGLSEHVCRQLLDGVAEGSRSDAIFGVAKDLIKLGLRDDQVAEILTEPTYGLSAKAYEGGRGARAQAIGWTLDHTVKNARADLDAELAEFNDNTPAAADIFGNLEPPAFPVDLLPPPVAAYARDQGELIGVDPAVIGMAALGAIAGCIDDRVKIQPKRHDPTWTESARLWVGIIGDPSAKKSPGISKALGHVRKIAAKWREDYAKALAKWQEECDELTKENKKAALPPAPPLKRLTASDVTVEKLGDILSKCEPRGILIDRDEMTGWLASMDAYKAGSGGKDKAAWLEAYNGGGMEIDRINRGSLWVENWSACVVGGIQPQVIQEYAHATNHDGMLQRFLLIHAAPARRGKDRYPDMDAKNTYTDLLEQIVGIKAGEHSVVKLSEGAHKVREAFNDKLHRAVLSMPNKHLTAMLGKWEGTFARLLLTYHVAECAQWQEYPTDNQVKEDTAQRVSDLLWRVLLPHAVKFYDGLDPIDSNARALAGLLLARGWERFTPKRDLHNNMLAYRKMRDWEREEMLDRLEAYGWIWPEPGGRLNERGKPVAYCVNQTIHERFKASAEAERERRAEVARIMADLKAG</sequence>
<accession>A0A1H2HBM3</accession>
<dbReference type="RefSeq" id="WP_197675015.1">
    <property type="nucleotide sequence ID" value="NZ_LT629787.1"/>
</dbReference>